<feature type="compositionally biased region" description="Basic residues" evidence="1">
    <location>
        <begin position="63"/>
        <end position="72"/>
    </location>
</feature>
<feature type="region of interest" description="Disordered" evidence="1">
    <location>
        <begin position="1"/>
        <end position="502"/>
    </location>
</feature>
<feature type="compositionally biased region" description="Low complexity" evidence="1">
    <location>
        <begin position="130"/>
        <end position="143"/>
    </location>
</feature>
<feature type="compositionally biased region" description="Polar residues" evidence="1">
    <location>
        <begin position="349"/>
        <end position="367"/>
    </location>
</feature>
<protein>
    <submittedName>
        <fullName evidence="2">Uncharacterized protein</fullName>
    </submittedName>
</protein>
<feature type="compositionally biased region" description="Basic and acidic residues" evidence="1">
    <location>
        <begin position="422"/>
        <end position="436"/>
    </location>
</feature>
<feature type="compositionally biased region" description="Basic and acidic residues" evidence="1">
    <location>
        <begin position="468"/>
        <end position="487"/>
    </location>
</feature>
<feature type="compositionally biased region" description="Basic and acidic residues" evidence="1">
    <location>
        <begin position="7"/>
        <end position="22"/>
    </location>
</feature>
<feature type="compositionally biased region" description="Low complexity" evidence="1">
    <location>
        <begin position="273"/>
        <end position="299"/>
    </location>
</feature>
<feature type="compositionally biased region" description="Low complexity" evidence="1">
    <location>
        <begin position="231"/>
        <end position="246"/>
    </location>
</feature>
<keyword evidence="3" id="KW-1185">Reference proteome</keyword>
<feature type="compositionally biased region" description="Polar residues" evidence="1">
    <location>
        <begin position="79"/>
        <end position="106"/>
    </location>
</feature>
<feature type="compositionally biased region" description="Basic and acidic residues" evidence="1">
    <location>
        <begin position="107"/>
        <end position="120"/>
    </location>
</feature>
<evidence type="ECO:0000313" key="3">
    <source>
        <dbReference type="Proteomes" id="UP000054047"/>
    </source>
</evidence>
<evidence type="ECO:0000256" key="1">
    <source>
        <dbReference type="SAM" id="MobiDB-lite"/>
    </source>
</evidence>
<feature type="compositionally biased region" description="Basic and acidic residues" evidence="1">
    <location>
        <begin position="447"/>
        <end position="458"/>
    </location>
</feature>
<proteinExistence type="predicted"/>
<feature type="compositionally biased region" description="Low complexity" evidence="1">
    <location>
        <begin position="333"/>
        <end position="348"/>
    </location>
</feature>
<feature type="compositionally biased region" description="Polar residues" evidence="1">
    <location>
        <begin position="209"/>
        <end position="222"/>
    </location>
</feature>
<feature type="compositionally biased region" description="Basic residues" evidence="1">
    <location>
        <begin position="437"/>
        <end position="446"/>
    </location>
</feature>
<accession>A0A0C2D1J8</accession>
<dbReference type="EMBL" id="KN736611">
    <property type="protein sequence ID" value="KIH55862.1"/>
    <property type="molecule type" value="Genomic_DNA"/>
</dbReference>
<dbReference type="AlphaFoldDB" id="A0A0C2D1J8"/>
<feature type="compositionally biased region" description="Polar residues" evidence="1">
    <location>
        <begin position="263"/>
        <end position="272"/>
    </location>
</feature>
<evidence type="ECO:0000313" key="2">
    <source>
        <dbReference type="EMBL" id="KIH55862.1"/>
    </source>
</evidence>
<name>A0A0C2D1J8_9BILA</name>
<gene>
    <name evidence="2" type="ORF">ANCDUO_13969</name>
</gene>
<organism evidence="2 3">
    <name type="scientific">Ancylostoma duodenale</name>
    <dbReference type="NCBI Taxonomy" id="51022"/>
    <lineage>
        <taxon>Eukaryota</taxon>
        <taxon>Metazoa</taxon>
        <taxon>Ecdysozoa</taxon>
        <taxon>Nematoda</taxon>
        <taxon>Chromadorea</taxon>
        <taxon>Rhabditida</taxon>
        <taxon>Rhabditina</taxon>
        <taxon>Rhabditomorpha</taxon>
        <taxon>Strongyloidea</taxon>
        <taxon>Ancylostomatidae</taxon>
        <taxon>Ancylostomatinae</taxon>
        <taxon>Ancylostoma</taxon>
    </lineage>
</organism>
<feature type="compositionally biased region" description="Polar residues" evidence="1">
    <location>
        <begin position="389"/>
        <end position="405"/>
    </location>
</feature>
<reference evidence="2 3" key="1">
    <citation type="submission" date="2013-12" db="EMBL/GenBank/DDBJ databases">
        <title>Draft genome of the parsitic nematode Ancylostoma duodenale.</title>
        <authorList>
            <person name="Mitreva M."/>
        </authorList>
    </citation>
    <scope>NUCLEOTIDE SEQUENCE [LARGE SCALE GENOMIC DNA]</scope>
    <source>
        <strain evidence="2 3">Zhejiang</strain>
    </source>
</reference>
<dbReference type="Proteomes" id="UP000054047">
    <property type="component" value="Unassembled WGS sequence"/>
</dbReference>
<sequence length="502" mass="54150">MPKSFPKRGEHIATGGVEEHSVRSVRTQKSVSLKKKQHQVPEAVASSDEFKSAAGGLMQRFGFRSRKIKVSRPRAIYQKDTSSQTSFVSDSDVTSANQSTAEGSLSQEKKDTDESKERPSLRQKRKPKQAAAAEVQEPAQSAEKAPEQASTQPVQPTEKEGKAETVAPTKTEPSKADGGGSNLFQLLSFRVRRTKKSTAPPPEEKPVVQETQPKSPKQSQVRSGEVDVDPSKQPAAAQSESSKSESGTLFQMISRRIRRKKSTAPQPSTTPDAEQASSGQAQPAAATTTQAADAGSTPSTPAPAKPEEPPKSTSTAPFAAPRSIFARLRPTRRSSSATPGATTSTASSIQDTTAPVTQPAQIATARSSPVEGEKQRGLFNRLRAKMRRSPTSESAPASIITTKSEAGTEKTTDSAVSTGTKTPDDGEQHSLREGVKKRAKKFWKKFMAKEQSDDESKHSQQSKLSNTELRDKIKLYRQKQQEAEKASKPSGENGQESKEGKN</sequence>